<dbReference type="Proteomes" id="UP000028401">
    <property type="component" value="Unassembled WGS sequence"/>
</dbReference>
<keyword evidence="3" id="KW-0175">Coiled coil</keyword>
<evidence type="ECO:0000313" key="5">
    <source>
        <dbReference type="Proteomes" id="UP000028401"/>
    </source>
</evidence>
<reference evidence="4 5" key="1">
    <citation type="submission" date="2014-06" db="EMBL/GenBank/DDBJ databases">
        <title>Draft genome sequence of the putrescine producing strain Lactococcus lactis subsp cremoris GE214.</title>
        <authorList>
            <person name="Ladero V."/>
            <person name="Linares D.M."/>
            <person name="del Rio B."/>
            <person name="Mayo B."/>
            <person name="Martin M.C."/>
            <person name="Fernandez M."/>
            <person name="Alvarez M.A."/>
        </authorList>
    </citation>
    <scope>NUCLEOTIDE SEQUENCE [LARGE SCALE GENOMIC DNA]</scope>
    <source>
        <strain evidence="4 5">GE214</strain>
    </source>
</reference>
<dbReference type="InterPro" id="IPR008863">
    <property type="entry name" value="Toxic_anion-R_TelA"/>
</dbReference>
<dbReference type="Pfam" id="PF05816">
    <property type="entry name" value="TelA"/>
    <property type="match status" value="1"/>
</dbReference>
<feature type="coiled-coil region" evidence="3">
    <location>
        <begin position="364"/>
        <end position="391"/>
    </location>
</feature>
<evidence type="ECO:0000256" key="3">
    <source>
        <dbReference type="SAM" id="Coils"/>
    </source>
</evidence>
<protein>
    <submittedName>
        <fullName evidence="4">Uncharacterized protein for tellurite resistance</fullName>
    </submittedName>
</protein>
<gene>
    <name evidence="4" type="ORF">U725_01751</name>
</gene>
<proteinExistence type="inferred from homology"/>
<organism evidence="4 5">
    <name type="scientific">Lactococcus cremoris subsp. cremoris GE214</name>
    <dbReference type="NCBI Taxonomy" id="1415168"/>
    <lineage>
        <taxon>Bacteria</taxon>
        <taxon>Bacillati</taxon>
        <taxon>Bacillota</taxon>
        <taxon>Bacilli</taxon>
        <taxon>Lactobacillales</taxon>
        <taxon>Streptococcaceae</taxon>
        <taxon>Lactococcus</taxon>
        <taxon>Lactococcus cremoris subsp. cremoris</taxon>
    </lineage>
</organism>
<evidence type="ECO:0000256" key="2">
    <source>
        <dbReference type="PIRNR" id="PIRNR026508"/>
    </source>
</evidence>
<dbReference type="PIRSF" id="PIRSF026508">
    <property type="entry name" value="TelA"/>
    <property type="match status" value="1"/>
</dbReference>
<dbReference type="PATRIC" id="fig|1415168.3.peg.1819"/>
<name>A0A084A9X5_LACLC</name>
<dbReference type="SMR" id="A0A084A9X5"/>
<sequence>MDNPILDDLMTNDKVIKEADQLDEQQKSEIVKMHQNASLAAVEVLSTDELEKAKELSKQLDESSAQSVINYGASAQDKISAFSQSVLNKVQAQDLGEVGSSLTDLMFNLQQANPNELVAENKGIFTKMFGKVKRSIFEVTQKYQKIGAGIDKISAKLNNEQQGLLQDNEMLDKLYDENLNYFKALNVYIAGAELKVQELDTEILPQARKEAQESTDNALIIQKVNDLESYKNRLEKRAHDLRLARQLTIQQAPQIRLIQNTNQELAEKIQTSINTAIPLWKNQVAIALTLLKQKDALTSQRIVSETTNDLLRKNSEMLKASTIEAATENERGLVDIETLKLTQQNLVDTIQETMRIQAEGRQKRQQGEVELSKMEEEIKEKLLQLSNNKQLN</sequence>
<dbReference type="PANTHER" id="PTHR38432:SF1">
    <property type="entry name" value="TELA-LIKE PROTEIN SAOUHSC_01408"/>
    <property type="match status" value="1"/>
</dbReference>
<dbReference type="PANTHER" id="PTHR38432">
    <property type="entry name" value="TELA-LIKE PROTEIN SAOUHSC_01408"/>
    <property type="match status" value="1"/>
</dbReference>
<evidence type="ECO:0000256" key="1">
    <source>
        <dbReference type="ARBA" id="ARBA00005541"/>
    </source>
</evidence>
<comment type="similarity">
    <text evidence="1 2">Belongs to the TelA family.</text>
</comment>
<accession>A0A084A9X5</accession>
<comment type="caution">
    <text evidence="4">The sequence shown here is derived from an EMBL/GenBank/DDBJ whole genome shotgun (WGS) entry which is preliminary data.</text>
</comment>
<evidence type="ECO:0000313" key="4">
    <source>
        <dbReference type="EMBL" id="KEY62104.1"/>
    </source>
</evidence>
<dbReference type="EMBL" id="AZSI01000077">
    <property type="protein sequence ID" value="KEY62104.1"/>
    <property type="molecule type" value="Genomic_DNA"/>
</dbReference>
<dbReference type="RefSeq" id="WP_011835024.1">
    <property type="nucleotide sequence ID" value="NZ_AZSI01000077.1"/>
</dbReference>
<dbReference type="AlphaFoldDB" id="A0A084A9X5"/>